<dbReference type="PROSITE" id="PS51716">
    <property type="entry name" value="G_IRG"/>
    <property type="match status" value="1"/>
</dbReference>
<evidence type="ECO:0000256" key="4">
    <source>
        <dbReference type="ARBA" id="ARBA00023134"/>
    </source>
</evidence>
<keyword evidence="6" id="KW-0472">Membrane</keyword>
<comment type="similarity">
    <text evidence="1">Belongs to the TRAFAC class dynamin-like GTPase superfamily. IRG family.</text>
</comment>
<dbReference type="PANTHER" id="PTHR32341">
    <property type="entry name" value="INTERFERON-INDUCIBLE GTPASE"/>
    <property type="match status" value="1"/>
</dbReference>
<dbReference type="InterPro" id="IPR030385">
    <property type="entry name" value="G_IRG_dom"/>
</dbReference>
<protein>
    <recommendedName>
        <fullName evidence="7">IRG-type G domain-containing protein</fullName>
    </recommendedName>
</protein>
<feature type="compositionally biased region" description="Low complexity" evidence="5">
    <location>
        <begin position="523"/>
        <end position="536"/>
    </location>
</feature>
<dbReference type="InterPro" id="IPR007743">
    <property type="entry name" value="Immunity-related_GTPase-like"/>
</dbReference>
<evidence type="ECO:0000256" key="2">
    <source>
        <dbReference type="ARBA" id="ARBA00022741"/>
    </source>
</evidence>
<gene>
    <name evidence="8" type="ORF">Q9L58_006252</name>
</gene>
<feature type="region of interest" description="Disordered" evidence="5">
    <location>
        <begin position="460"/>
        <end position="542"/>
    </location>
</feature>
<accession>A0ABR3GFX2</accession>
<keyword evidence="6" id="KW-1133">Transmembrane helix</keyword>
<keyword evidence="3" id="KW-0378">Hydrolase</keyword>
<dbReference type="PANTHER" id="PTHR32341:SF10">
    <property type="entry name" value="INTERFERON-INDUCIBLE GTPASE 5"/>
    <property type="match status" value="1"/>
</dbReference>
<evidence type="ECO:0000313" key="8">
    <source>
        <dbReference type="EMBL" id="KAL0634819.1"/>
    </source>
</evidence>
<keyword evidence="2" id="KW-0547">Nucleotide-binding</keyword>
<evidence type="ECO:0000256" key="3">
    <source>
        <dbReference type="ARBA" id="ARBA00022801"/>
    </source>
</evidence>
<reference evidence="8 9" key="1">
    <citation type="submission" date="2024-02" db="EMBL/GenBank/DDBJ databases">
        <title>Discinaceae phylogenomics.</title>
        <authorList>
            <person name="Dirks A.C."/>
            <person name="James T.Y."/>
        </authorList>
    </citation>
    <scope>NUCLEOTIDE SEQUENCE [LARGE SCALE GENOMIC DNA]</scope>
    <source>
        <strain evidence="8 9">ACD0624</strain>
    </source>
</reference>
<feature type="compositionally biased region" description="Basic and acidic residues" evidence="5">
    <location>
        <begin position="477"/>
        <end position="501"/>
    </location>
</feature>
<sequence length="716" mass="81757">MVLPIILGVAVGVLAIGWLVTWYRQPPKEENPTMRELEERLKKEEERLKEQEREEKEKVRKEKERKHNLLVLLGRQALVREAEQSLKRERAQSKQLAEKQRREGMKMDGAAKEAERVAERERELQREKQSMRNLEEEMKVMKAKERLLEEEMKTAREEAEKERALRHEMETGRQPIKWPTQEEFDRGRELIQYNKKNLHFAIVGKSGSGKSSLINGFLDRSSNQPGAAATGVTETTSTIGRYPDPGKQAPRPWTVWYDVPGAGTQNVSAWQYFINQGLFVFDIIFITIGDRFEETDIQLLKDCHRFKIPALIVRSKADMHIDNLVKEEGGWGQHIDQQTYKKCRETFITASRQMVRNELQKAGLDDQEVYLVSSYTLRAVYNRALEGSEDNLPFNMIDEKKLVQAIMFLTIQRRCGNDPLLRTGIEALLRGNAAVTNIAQAGRDMGERIQAASNRTFNALIGRGRDDRARNQAHTPTEYRDPNEYRTPPDDAPPDYRELHPEPVNAHPPPSSANWSDQRRRTNNTSNQNTGNTRSRPGTPTHANVRWIKHVIHLPSPAKLTQLQHELAVYNPDLARMSAAPPRMLSPKTYVLNFLPGQMIPHEVEAFGSVLSLEPYHERGGWNNSHGEGSPSEAHGRGSRTSYRGRGRGGRNNHSTTRREGSQRGKNNQSEARAEKHQGRGNCQSETRSEGNTWGENHQSTERNCQASVEEVTGGW</sequence>
<dbReference type="EMBL" id="JBBBZM010000084">
    <property type="protein sequence ID" value="KAL0634819.1"/>
    <property type="molecule type" value="Genomic_DNA"/>
</dbReference>
<dbReference type="Pfam" id="PF05049">
    <property type="entry name" value="IIGP"/>
    <property type="match status" value="1"/>
</dbReference>
<comment type="caution">
    <text evidence="8">The sequence shown here is derived from an EMBL/GenBank/DDBJ whole genome shotgun (WGS) entry which is preliminary data.</text>
</comment>
<dbReference type="SUPFAM" id="SSF52540">
    <property type="entry name" value="P-loop containing nucleoside triphosphate hydrolases"/>
    <property type="match status" value="1"/>
</dbReference>
<feature type="compositionally biased region" description="Polar residues" evidence="5">
    <location>
        <begin position="681"/>
        <end position="707"/>
    </location>
</feature>
<evidence type="ECO:0000313" key="9">
    <source>
        <dbReference type="Proteomes" id="UP001447188"/>
    </source>
</evidence>
<keyword evidence="6" id="KW-0812">Transmembrane</keyword>
<name>A0ABR3GFX2_9PEZI</name>
<dbReference type="Gene3D" id="3.40.50.300">
    <property type="entry name" value="P-loop containing nucleotide triphosphate hydrolases"/>
    <property type="match status" value="1"/>
</dbReference>
<organism evidence="8 9">
    <name type="scientific">Discina gigas</name>
    <dbReference type="NCBI Taxonomy" id="1032678"/>
    <lineage>
        <taxon>Eukaryota</taxon>
        <taxon>Fungi</taxon>
        <taxon>Dikarya</taxon>
        <taxon>Ascomycota</taxon>
        <taxon>Pezizomycotina</taxon>
        <taxon>Pezizomycetes</taxon>
        <taxon>Pezizales</taxon>
        <taxon>Discinaceae</taxon>
        <taxon>Discina</taxon>
    </lineage>
</organism>
<evidence type="ECO:0000256" key="1">
    <source>
        <dbReference type="ARBA" id="ARBA00005429"/>
    </source>
</evidence>
<keyword evidence="9" id="KW-1185">Reference proteome</keyword>
<feature type="transmembrane region" description="Helical" evidence="6">
    <location>
        <begin position="5"/>
        <end position="23"/>
    </location>
</feature>
<feature type="region of interest" description="Disordered" evidence="5">
    <location>
        <begin position="224"/>
        <end position="245"/>
    </location>
</feature>
<keyword evidence="4" id="KW-0342">GTP-binding</keyword>
<proteinExistence type="inferred from homology"/>
<evidence type="ECO:0000256" key="5">
    <source>
        <dbReference type="SAM" id="MobiDB-lite"/>
    </source>
</evidence>
<dbReference type="Proteomes" id="UP001447188">
    <property type="component" value="Unassembled WGS sequence"/>
</dbReference>
<dbReference type="InterPro" id="IPR051515">
    <property type="entry name" value="IRG"/>
</dbReference>
<dbReference type="InterPro" id="IPR027417">
    <property type="entry name" value="P-loop_NTPase"/>
</dbReference>
<feature type="region of interest" description="Disordered" evidence="5">
    <location>
        <begin position="622"/>
        <end position="716"/>
    </location>
</feature>
<feature type="region of interest" description="Disordered" evidence="5">
    <location>
        <begin position="84"/>
        <end position="128"/>
    </location>
</feature>
<evidence type="ECO:0000256" key="6">
    <source>
        <dbReference type="SAM" id="Phobius"/>
    </source>
</evidence>
<feature type="domain" description="IRG-type G" evidence="7">
    <location>
        <begin position="196"/>
        <end position="393"/>
    </location>
</feature>
<evidence type="ECO:0000259" key="7">
    <source>
        <dbReference type="PROSITE" id="PS51716"/>
    </source>
</evidence>